<feature type="repeat" description="TPR" evidence="1">
    <location>
        <begin position="184"/>
        <end position="217"/>
    </location>
</feature>
<dbReference type="Pfam" id="PF13174">
    <property type="entry name" value="TPR_6"/>
    <property type="match status" value="1"/>
</dbReference>
<keyword evidence="3" id="KW-1185">Reference proteome</keyword>
<dbReference type="KEGG" id="scd:Spica_1840"/>
<keyword evidence="1" id="KW-0802">TPR repeat</keyword>
<accession>F8F3N4</accession>
<dbReference type="EMBL" id="CP002868">
    <property type="protein sequence ID" value="AEJ19978.1"/>
    <property type="molecule type" value="Genomic_DNA"/>
</dbReference>
<dbReference type="PROSITE" id="PS50005">
    <property type="entry name" value="TPR"/>
    <property type="match status" value="1"/>
</dbReference>
<evidence type="ECO:0000256" key="1">
    <source>
        <dbReference type="PROSITE-ProRule" id="PRU00339"/>
    </source>
</evidence>
<proteinExistence type="predicted"/>
<dbReference type="Gene3D" id="1.25.40.10">
    <property type="entry name" value="Tetratricopeptide repeat domain"/>
    <property type="match status" value="2"/>
</dbReference>
<organism evidence="2 3">
    <name type="scientific">Gracilinema caldarium (strain ATCC 51460 / DSM 7334 / H1)</name>
    <name type="common">Treponema caldarium</name>
    <dbReference type="NCBI Taxonomy" id="744872"/>
    <lineage>
        <taxon>Bacteria</taxon>
        <taxon>Pseudomonadati</taxon>
        <taxon>Spirochaetota</taxon>
        <taxon>Spirochaetia</taxon>
        <taxon>Spirochaetales</taxon>
        <taxon>Breznakiellaceae</taxon>
        <taxon>Gracilinema</taxon>
    </lineage>
</organism>
<gene>
    <name evidence="2" type="ordered locus">Spica_1840</name>
</gene>
<dbReference type="Proteomes" id="UP000000503">
    <property type="component" value="Chromosome"/>
</dbReference>
<dbReference type="eggNOG" id="COG0457">
    <property type="taxonomic scope" value="Bacteria"/>
</dbReference>
<sequence length="362" mass="42210">MGSGYDSIKKSMSPKHFHLLALIFFLSTILSCELTTNQYSYYITGSKEKQETLKELFRLLNREMDPGEEQFSIVREIANELLNQQEYARLTNFLTDWVTSHPKDPFNGYLLLMVAYAYMKQDAGPIAAIYFNRILTKYPDLLVKGESIHFQCLKQLIQLEKKPEHQIRYYKELIARFPEKIDLGNAHFMLAQAYEKTGEWDMAIQTYSKFLPYYSSSIPGFPDALGYAMKLVDYYNSPKDWTFESLDSLVSAVKKALDSGSSRELRRLRAKVNFFAVSWGQDANQPVGMDEFNLSDFMAGNRIRYADTVDASSNANEAYLKTWGWTQRITTWYLYFRKIYFPADPEIHGRWEWAGVYYGEKF</sequence>
<dbReference type="STRING" id="744872.Spica_1840"/>
<evidence type="ECO:0000313" key="2">
    <source>
        <dbReference type="EMBL" id="AEJ19978.1"/>
    </source>
</evidence>
<dbReference type="InterPro" id="IPR011990">
    <property type="entry name" value="TPR-like_helical_dom_sf"/>
</dbReference>
<dbReference type="HOGENOM" id="CLU_070263_0_0_12"/>
<dbReference type="SUPFAM" id="SSF48452">
    <property type="entry name" value="TPR-like"/>
    <property type="match status" value="1"/>
</dbReference>
<dbReference type="InterPro" id="IPR019734">
    <property type="entry name" value="TPR_rpt"/>
</dbReference>
<evidence type="ECO:0000313" key="3">
    <source>
        <dbReference type="Proteomes" id="UP000000503"/>
    </source>
</evidence>
<dbReference type="AlphaFoldDB" id="F8F3N4"/>
<protein>
    <submittedName>
        <fullName evidence="2">Uncharacterized protein</fullName>
    </submittedName>
</protein>
<reference evidence="3" key="1">
    <citation type="journal article" date="2013" name="Stand. Genomic Sci.">
        <title>Genome sequence of the thermophilic fresh-water bacterium Spirochaeta caldaria type strain (H1(T)), reclassification of Spirochaeta caldaria, Spirochaeta stenostrepta, and Spirochaeta zuelzerae in the genus Treponema as Treponema caldaria comb. nov., Treponema stenostrepta comb. nov., and Treponema zuelzerae comb. nov., and emendation of the genus Treponema.</title>
        <authorList>
            <person name="Abt B."/>
            <person name="Goker M."/>
            <person name="Scheuner C."/>
            <person name="Han C."/>
            <person name="Lu M."/>
            <person name="Misra M."/>
            <person name="Lapidus A."/>
            <person name="Nolan M."/>
            <person name="Lucas S."/>
            <person name="Hammon N."/>
            <person name="Deshpande S."/>
            <person name="Cheng J.F."/>
            <person name="Tapia R."/>
            <person name="Goodwin L.A."/>
            <person name="Pitluck S."/>
            <person name="Liolios K."/>
            <person name="Pagani I."/>
            <person name="Ivanova N."/>
            <person name="Mavromatis K."/>
            <person name="Mikhailova N."/>
            <person name="Huntemann M."/>
            <person name="Pati A."/>
            <person name="Chen A."/>
            <person name="Palaniappan K."/>
            <person name="Land M."/>
            <person name="Hauser L."/>
            <person name="Jeffries C.D."/>
            <person name="Rohde M."/>
            <person name="Spring S."/>
            <person name="Gronow S."/>
            <person name="Detter J.C."/>
            <person name="Bristow J."/>
            <person name="Eisen J.A."/>
            <person name="Markowitz V."/>
            <person name="Hugenholtz P."/>
            <person name="Kyrpides N.C."/>
            <person name="Woyke T."/>
            <person name="Klenk H.P."/>
        </authorList>
    </citation>
    <scope>NUCLEOTIDE SEQUENCE</scope>
    <source>
        <strain evidence="3">ATCC 51460 / DSM 7334 / H1</strain>
    </source>
</reference>
<name>F8F3N4_GRAC1</name>